<sequence length="348" mass="38953">MSGNAARAMLNVRAGVKSTNEGESRTSEKEMGVTKMQRLPESPALSTAQAMALTCGRTYRKAIKGIFDNRELVLNEVVDGELVQGTFKGLSSEVLSQKILSSVRAVYGMGLMGDGEAVNYEELRTSPEFQAFQADVQMLWGVDPMEMDVRARKAFFLNIYNALVIHGIIVGGKPETATERMHFYSRTAYAIGGRVYTLNDIEHGVLRSNRMSWQPIPVKPFSEYDTRLKCAVPLDPRVHFALNCGAKGCPNLRFYESENLDEALDLATRAFLRDVYIDEAQGMVVISSIFSWYLGDFAADHQELLRWIFPFLTAENQRRLSALSEFMAKNGYGEVIVGFGTYDWSVNE</sequence>
<protein>
    <recommendedName>
        <fullName evidence="2">DUF547 domain-containing protein</fullName>
    </recommendedName>
</protein>
<dbReference type="Pfam" id="PF04784">
    <property type="entry name" value="DUF547"/>
    <property type="match status" value="1"/>
</dbReference>
<dbReference type="PANTHER" id="PTHR46361:SF3">
    <property type="entry name" value="ELECTRON CARRIER_ PROTEIN DISULFIDE OXIDOREDUCTASE"/>
    <property type="match status" value="1"/>
</dbReference>
<feature type="region of interest" description="Disordered" evidence="1">
    <location>
        <begin position="16"/>
        <end position="40"/>
    </location>
</feature>
<name>A0AAV8UMI6_9RHOD</name>
<proteinExistence type="predicted"/>
<feature type="compositionally biased region" description="Basic and acidic residues" evidence="1">
    <location>
        <begin position="20"/>
        <end position="32"/>
    </location>
</feature>
<evidence type="ECO:0000313" key="4">
    <source>
        <dbReference type="Proteomes" id="UP001157974"/>
    </source>
</evidence>
<evidence type="ECO:0000256" key="1">
    <source>
        <dbReference type="SAM" id="MobiDB-lite"/>
    </source>
</evidence>
<keyword evidence="4" id="KW-1185">Reference proteome</keyword>
<dbReference type="Proteomes" id="UP001157974">
    <property type="component" value="Unassembled WGS sequence"/>
</dbReference>
<dbReference type="InterPro" id="IPR006869">
    <property type="entry name" value="DUF547"/>
</dbReference>
<dbReference type="AlphaFoldDB" id="A0AAV8UMI6"/>
<dbReference type="PANTHER" id="PTHR46361">
    <property type="entry name" value="ELECTRON CARRIER/ PROTEIN DISULFIDE OXIDOREDUCTASE"/>
    <property type="match status" value="1"/>
</dbReference>
<evidence type="ECO:0000313" key="3">
    <source>
        <dbReference type="EMBL" id="KAJ8903659.1"/>
    </source>
</evidence>
<reference evidence="3 4" key="1">
    <citation type="journal article" date="2023" name="Nat. Commun.">
        <title>Origin of minicircular mitochondrial genomes in red algae.</title>
        <authorList>
            <person name="Lee Y."/>
            <person name="Cho C.H."/>
            <person name="Lee Y.M."/>
            <person name="Park S.I."/>
            <person name="Yang J.H."/>
            <person name="West J.A."/>
            <person name="Bhattacharya D."/>
            <person name="Yoon H.S."/>
        </authorList>
    </citation>
    <scope>NUCLEOTIDE SEQUENCE [LARGE SCALE GENOMIC DNA]</scope>
    <source>
        <strain evidence="3 4">CCMP1338</strain>
        <tissue evidence="3">Whole cell</tissue>
    </source>
</reference>
<evidence type="ECO:0000259" key="2">
    <source>
        <dbReference type="Pfam" id="PF04784"/>
    </source>
</evidence>
<feature type="domain" description="DUF547" evidence="2">
    <location>
        <begin position="146"/>
        <end position="272"/>
    </location>
</feature>
<accession>A0AAV8UMI6</accession>
<gene>
    <name evidence="3" type="ORF">NDN08_004761</name>
</gene>
<comment type="caution">
    <text evidence="3">The sequence shown here is derived from an EMBL/GenBank/DDBJ whole genome shotgun (WGS) entry which is preliminary data.</text>
</comment>
<dbReference type="EMBL" id="JAMWBK010000007">
    <property type="protein sequence ID" value="KAJ8903659.1"/>
    <property type="molecule type" value="Genomic_DNA"/>
</dbReference>
<organism evidence="3 4">
    <name type="scientific">Rhodosorus marinus</name>
    <dbReference type="NCBI Taxonomy" id="101924"/>
    <lineage>
        <taxon>Eukaryota</taxon>
        <taxon>Rhodophyta</taxon>
        <taxon>Stylonematophyceae</taxon>
        <taxon>Stylonematales</taxon>
        <taxon>Stylonemataceae</taxon>
        <taxon>Rhodosorus</taxon>
    </lineage>
</organism>